<dbReference type="SUPFAM" id="SSF52777">
    <property type="entry name" value="CoA-dependent acyltransferases"/>
    <property type="match status" value="8"/>
</dbReference>
<keyword evidence="3" id="KW-0596">Phosphopantetheine</keyword>
<dbReference type="GO" id="GO:0044550">
    <property type="term" value="P:secondary metabolite biosynthetic process"/>
    <property type="evidence" value="ECO:0007669"/>
    <property type="project" value="UniProtKB-ARBA"/>
</dbReference>
<dbReference type="InterPro" id="IPR006162">
    <property type="entry name" value="Ppantetheine_attach_site"/>
</dbReference>
<dbReference type="SUPFAM" id="SSF53474">
    <property type="entry name" value="alpha/beta-Hydrolases"/>
    <property type="match status" value="1"/>
</dbReference>
<dbReference type="PROSITE" id="PS50075">
    <property type="entry name" value="CARRIER"/>
    <property type="match status" value="2"/>
</dbReference>
<dbReference type="Pfam" id="PF00501">
    <property type="entry name" value="AMP-binding"/>
    <property type="match status" value="2"/>
</dbReference>
<dbReference type="Gene3D" id="1.10.1200.10">
    <property type="entry name" value="ACP-like"/>
    <property type="match status" value="2"/>
</dbReference>
<dbReference type="FunFam" id="3.40.50.980:FF:000002">
    <property type="entry name" value="Enterobactin synthetase component F"/>
    <property type="match status" value="1"/>
</dbReference>
<dbReference type="GO" id="GO:0016874">
    <property type="term" value="F:ligase activity"/>
    <property type="evidence" value="ECO:0007669"/>
    <property type="project" value="UniProtKB-KW"/>
</dbReference>
<comment type="similarity">
    <text evidence="2">Belongs to the ATP-dependent AMP-binding enzyme family.</text>
</comment>
<dbReference type="Pfam" id="PF00668">
    <property type="entry name" value="Condensation"/>
    <property type="match status" value="4"/>
</dbReference>
<dbReference type="InterPro" id="IPR036736">
    <property type="entry name" value="ACP-like_sf"/>
</dbReference>
<dbReference type="SMART" id="SM00824">
    <property type="entry name" value="PKS_TE"/>
    <property type="match status" value="1"/>
</dbReference>
<dbReference type="Gene3D" id="3.40.50.980">
    <property type="match status" value="4"/>
</dbReference>
<reference evidence="8 9" key="1">
    <citation type="submission" date="2017-04" db="EMBL/GenBank/DDBJ databases">
        <title>Genome Sequence of Marinobacter salarius strain SMR5 Isolated from a culture of the Diatom Skeletonema marinoi.</title>
        <authorList>
            <person name="Topel M."/>
            <person name="Pinder M.I.M."/>
            <person name="Johansson O.N."/>
            <person name="Kourtchenko O."/>
            <person name="Godhe A."/>
            <person name="Clarke A.K."/>
        </authorList>
    </citation>
    <scope>NUCLEOTIDE SEQUENCE [LARGE SCALE GENOMIC DNA]</scope>
    <source>
        <strain evidence="8 9">SMR5</strain>
    </source>
</reference>
<evidence type="ECO:0000259" key="7">
    <source>
        <dbReference type="PROSITE" id="PS50075"/>
    </source>
</evidence>
<dbReference type="Pfam" id="PF13193">
    <property type="entry name" value="AMP-binding_C"/>
    <property type="match status" value="2"/>
</dbReference>
<dbReference type="FunFam" id="2.30.38.10:FF:000001">
    <property type="entry name" value="Non-ribosomal peptide synthetase PvdI"/>
    <property type="match status" value="1"/>
</dbReference>
<feature type="domain" description="Carrier" evidence="7">
    <location>
        <begin position="1000"/>
        <end position="1074"/>
    </location>
</feature>
<dbReference type="CDD" id="cd19531">
    <property type="entry name" value="LCL_NRPS-like"/>
    <property type="match status" value="1"/>
</dbReference>
<dbReference type="InterPro" id="IPR023213">
    <property type="entry name" value="CAT-like_dom_sf"/>
</dbReference>
<gene>
    <name evidence="8" type="primary">lgrB</name>
    <name evidence="8" type="ORF">MARSALSMR5_03219</name>
</gene>
<feature type="domain" description="Carrier" evidence="7">
    <location>
        <begin position="2482"/>
        <end position="2556"/>
    </location>
</feature>
<dbReference type="InterPro" id="IPR001242">
    <property type="entry name" value="Condensation_dom"/>
</dbReference>
<comment type="cofactor">
    <cofactor evidence="1">
        <name>pantetheine 4'-phosphate</name>
        <dbReference type="ChEBI" id="CHEBI:47942"/>
    </cofactor>
</comment>
<dbReference type="CDD" id="cd19543">
    <property type="entry name" value="DCL_NRPS"/>
    <property type="match status" value="1"/>
</dbReference>
<evidence type="ECO:0000313" key="9">
    <source>
        <dbReference type="Proteomes" id="UP000193100"/>
    </source>
</evidence>
<organism evidence="8 9">
    <name type="scientific">Marinobacter salarius</name>
    <dbReference type="NCBI Taxonomy" id="1420917"/>
    <lineage>
        <taxon>Bacteria</taxon>
        <taxon>Pseudomonadati</taxon>
        <taxon>Pseudomonadota</taxon>
        <taxon>Gammaproteobacteria</taxon>
        <taxon>Pseudomonadales</taxon>
        <taxon>Marinobacteraceae</taxon>
        <taxon>Marinobacter</taxon>
    </lineage>
</organism>
<name>A0A1W6KCX7_9GAMM</name>
<keyword evidence="5" id="KW-0436">Ligase</keyword>
<dbReference type="PROSITE" id="PS00012">
    <property type="entry name" value="PHOSPHOPANTETHEINE"/>
    <property type="match status" value="2"/>
</dbReference>
<dbReference type="Gene3D" id="3.30.300.30">
    <property type="match status" value="2"/>
</dbReference>
<dbReference type="NCBIfam" id="NF003417">
    <property type="entry name" value="PRK04813.1"/>
    <property type="match status" value="2"/>
</dbReference>
<keyword evidence="4" id="KW-0597">Phosphoprotein</keyword>
<dbReference type="InterPro" id="IPR000873">
    <property type="entry name" value="AMP-dep_synth/lig_dom"/>
</dbReference>
<feature type="region of interest" description="Disordered" evidence="6">
    <location>
        <begin position="3231"/>
        <end position="3253"/>
    </location>
</feature>
<protein>
    <submittedName>
        <fullName evidence="8">Linear gramicidin synthase subunit B</fullName>
    </submittedName>
</protein>
<dbReference type="Gene3D" id="3.40.50.1820">
    <property type="entry name" value="alpha/beta hydrolase"/>
    <property type="match status" value="1"/>
</dbReference>
<sequence>MQDNAMALSRRFLGLSADKRQVFLRRLQEQGLDLSSLPIPSGMAGDASPASFAQQRLWFIDQLEPGNSAYHLPGAIRLNGPLDVGAVQAAFDTLALRHHSLRTTFRADENGEPLQVVGPVAQVDVPQLSADSEVEFQTLVREIAQQPFDLAAGPLWRVALVRMAEHDHRLVLCLHHIIADGWSIQVLLTEFAQCYRAALSGEEAILPPLPLQYADVALWQRRALEAGAGETDLDYWSRQLGDEPPVLELPTDRPRPAQQSFRGGRYHFTFDDTVANALNALARSRGTTFFTVMLAAYKVLLCRLSGQTDLSVGVPIAGREQAELEGLIGFFVNTQVLRSDVAGGNGFTAILSREHEIARQAQTHQALPFEHLVDQLQPERSLSHNPLFQVLYNHQQRNGERFELTPGVTAELLAQDAGAAQFDLALHTWAFPDGRVGGNWNYAADLFDGETVERIHRRFECLLRQIAADPQRPIGAYDLLDDTDHEQLATWNRTGVDYGRPEPVHRLLERQVAAHPDREALVFGAERLSYADLNARANRLAHYLIGQGVDSNSLVGVATERSVALVVALYAIQKAGAAYVPVDPEHPQARQSQVLTDAGMDLLLTHDAVIESLPAPAGLSVINLDQLDLADQPASIPDVGIHPEQRAYVIYTSGSTGKPKGVANTHAALFNRLKWMQAAYELGEDDTVLQKTPYSFDVSVWEFFWPLMVGARLVVAQPGDHRDPARLVDQIQRESVTTVHFVPSMLSAFMTQDDLTGCDTLRRVICSGEALPKDLQDETLRRLPRATLYNLYGPTEAAIDVTHWTCGQDDRSTRTTVPIGRPIANLQIHVLDDRLNPQPVGVPGELYIGGAGLAQGYHGQPDLTAERFVPSPFERGERLYRSGDLARWCRDGTLEYLGRLDHQIKLRGLRIELGEIEAVLRESAGVMDAVVIARNDQLIGYVQGTGIETDALKASLKNHLPDYMVPAHLMVLERFPLSANGKLDRKALPAPEMDTVGYEAPQTDIEQTLSRLWQDVLGVERVGRQDNFFALGGDSIQSLRIIAKAKRVGLELTPRQMFEHQTIAALARVATHATVQNYVVDMERDFPLTPIQQWFFDQAMPRPEHWNQALLLKPATALNSEALAEALNAIYRHHDALRLRFARKNDEWLQAYGIPDKPADLLWSVTTTPEQLVNECDRAQASLDLSEGPLMRALHARLDDGSERLLLAVHHLGIDGVSWRILLDDLMQAYQQILRGETIDLGAKATPFQAWAEQLPTPWNDAVLVEEIDYWSAIPAPAPLPIVNAGGPNTVDQLARSTMALSAEVTGELLTEAPKAWRTQVNDLLLTALGEALFHWSGRSQSTIALEGHGREPLMEGVDLSRTVGWFTSLYPVCVSGGGNLVENLKATKEALRQVPRGGLGYGVLRYLKGEHGLPDLSGAVLFNYLGQVDEGSQDGLVLAEESPGAMRAMDAPLGFELSLDGQVRDGVLSFSCSYSAARYQREAIDELMKHFRRALENVVATCRETGGVTPSDFPLMALDQTALDALPVGQGDIDDLLPLTPMQQGLLFHSELGGVSDTYVNQVSVTLDDLPVEPFKAAWQSAVARHPVLRAGFIHAPGSQLPVQLIHHKAVLSIRELDWRTDASMTLDALCQQEKSAAFDLARPPLMRMVLIRLGERRWQMILTLHHILLDGWSSAALLSEVMLETLGGRLETPARYHDYFNWLVGRDLESAETFWRDQLCQLPEPTRLAPLLADSRCLDRDEASLADIVMHPDYDSLAGFARQQQVTLNTLIQAAWTLILQRYTGQREVAFGATVSGRPAAVSGMDRQIGLFINTLPVVEAPAPEQRLGDWLAELQAHNLALREHEHTPLYQIQQYAGQSGRELFDSLLVFENFPVDDALRSDASGVRASNLQVSEQTHYPLSLAVEAGQGLVLHLHYRNDQVSPARAEALAGQLEHLLYAMARSGEQRLSDLPLLTDREQQVWSEWNTVDHPVVDPRQIPALIAEQARQRPDAVAVVHGDDRLTFAEFDTRANRLAHWLMGQGIGAESRVGVALERGTDMLVALYAVHKAGGVYLPLDPDYPAERVRYMLEDSGAALLLTHDAALDRLPSAEGVETVNLDHLDVSSQPESVPEVSIHPEQLAYLIYTSGSTGKPKGVAIPHGGLSMHCQTIGARYGLTPEDRELHFLSISFDGAHERWLTALSHGARIVLRDQALWSVQETYDCLIHEGITVAAFPPSYLRQLAEWAELKGQPPGVRIYCFAGEAFSRQMMHHAIEHLQPDWVINGYGPTETVVTPTLWRIAADTADFDSAYAPIGDLVGDRQGYVLDADLNLLPPGVAGELYLGGALARGYLDRPDTTAERFVPNPFWAGERLYRTGDRVKLNRESQLEYLGRMDQQVKLRGFRIEIGEVESALKGCEGVKDTLAVVKDTAAGQRLVGYVSGEGLDERAIKTQLREQLPEYMVPSHVVTLAELPKLPNGKLDRNALPEPVSRTKQHQRPEGAREVLLAELWAAMLGAAEVGRNDSFFELGGDSIQSLELITRLRQLRWQVTPKTVFLKPRLSELAAALEPITTSASETARAEGLVPLTPIQAHFFEQPLPDYSHWNQSVLLEVIHPLDEELLRRAVAALIEHHDVLRLGFHRERDVWYGNYRATESVDRLFSVVVLPDEGLVTTTCDRIQRSFDLENGPLAAIVLMTLPDGGQRLLVSAHHLIVDGVSWRILLDDLGEAYRQVAEGRATDARLPRATFQSWANHLRERADQGAWQQELAYWERFSTAPEPWPVDNPAGSRATRYEELCEWSLSAGQTRTLLRQTLAAFEAGMDDVMLAALAEGLRAWGGLQRPIVAVEGHGRETDDAALDLSRTLGWFTSLYPVQLEPTGNPLLTLDATRHLRAGIPGKGLGYGALRYLGDPKTRSRLKRLPEPDLAFNYLGQFDDTLASGRFRLAPESAGELVDPDAPLGRELEINGQVYQGQLTLSCRYSGQRYQASNVQRLMRAIGLALETLVAGTSEALPAEAERPSAGKLNPLIRLSESRGTAPQLFCPHPVSGTVVGYYPLASRLAGDWSVWGFQNRQILDSSWRDRSLAAMARDYVKEMLALQPQGPYYLLGWSMGGALVLEMASLLERLGREVAWVGLIDGYIPGAGHRSVENNPESSPEGVAQDEWQQLLDVERHMRRLARAHERVKPLRAPVHAWWAKQSPESNDNAEALLTAFIGCKPASSVWIDTHHLGIVRHPEFLESMPRSLEANSNSTVGADGMKVGRSGEPVG</sequence>
<dbReference type="FunFam" id="3.30.559.30:FF:000001">
    <property type="entry name" value="Non-ribosomal peptide synthetase"/>
    <property type="match status" value="1"/>
</dbReference>
<dbReference type="InterPro" id="IPR045851">
    <property type="entry name" value="AMP-bd_C_sf"/>
</dbReference>
<dbReference type="SMART" id="SM00823">
    <property type="entry name" value="PKS_PP"/>
    <property type="match status" value="2"/>
</dbReference>
<dbReference type="InterPro" id="IPR020845">
    <property type="entry name" value="AMP-binding_CS"/>
</dbReference>
<dbReference type="InterPro" id="IPR010060">
    <property type="entry name" value="NRPS_synth"/>
</dbReference>
<dbReference type="PANTHER" id="PTHR45398:SF1">
    <property type="entry name" value="ENZYME, PUTATIVE (JCVI)-RELATED"/>
    <property type="match status" value="1"/>
</dbReference>
<dbReference type="Gene3D" id="3.30.559.30">
    <property type="entry name" value="Nonribosomal peptide synthetase, condensation domain"/>
    <property type="match status" value="4"/>
</dbReference>
<dbReference type="InterPro" id="IPR009081">
    <property type="entry name" value="PP-bd_ACP"/>
</dbReference>
<dbReference type="FunFam" id="3.30.300.30:FF:000010">
    <property type="entry name" value="Enterobactin synthetase component F"/>
    <property type="match status" value="1"/>
</dbReference>
<accession>A0A1W6KCX7</accession>
<dbReference type="Gene3D" id="2.30.38.10">
    <property type="entry name" value="Luciferase, Domain 3"/>
    <property type="match status" value="2"/>
</dbReference>
<proteinExistence type="inferred from homology"/>
<evidence type="ECO:0000256" key="5">
    <source>
        <dbReference type="ARBA" id="ARBA00022598"/>
    </source>
</evidence>
<dbReference type="Pfam" id="PF00975">
    <property type="entry name" value="Thioesterase"/>
    <property type="match status" value="1"/>
</dbReference>
<dbReference type="GO" id="GO:0043041">
    <property type="term" value="P:amino acid activation for nonribosomal peptide biosynthetic process"/>
    <property type="evidence" value="ECO:0007669"/>
    <property type="project" value="UniProtKB-ARBA"/>
</dbReference>
<evidence type="ECO:0000256" key="6">
    <source>
        <dbReference type="SAM" id="MobiDB-lite"/>
    </source>
</evidence>
<dbReference type="InterPro" id="IPR025110">
    <property type="entry name" value="AMP-bd_C"/>
</dbReference>
<dbReference type="Gene3D" id="3.30.559.10">
    <property type="entry name" value="Chloramphenicol acetyltransferase-like domain"/>
    <property type="match status" value="4"/>
</dbReference>
<dbReference type="SUPFAM" id="SSF47336">
    <property type="entry name" value="ACP-like"/>
    <property type="match status" value="2"/>
</dbReference>
<dbReference type="PROSITE" id="PS00455">
    <property type="entry name" value="AMP_BINDING"/>
    <property type="match status" value="2"/>
</dbReference>
<dbReference type="SUPFAM" id="SSF56801">
    <property type="entry name" value="Acetyl-CoA synthetase-like"/>
    <property type="match status" value="2"/>
</dbReference>
<evidence type="ECO:0000256" key="2">
    <source>
        <dbReference type="ARBA" id="ARBA00006432"/>
    </source>
</evidence>
<evidence type="ECO:0000256" key="3">
    <source>
        <dbReference type="ARBA" id="ARBA00022450"/>
    </source>
</evidence>
<dbReference type="Pfam" id="PF00550">
    <property type="entry name" value="PP-binding"/>
    <property type="match status" value="2"/>
</dbReference>
<dbReference type="GO" id="GO:0031177">
    <property type="term" value="F:phosphopantetheine binding"/>
    <property type="evidence" value="ECO:0007669"/>
    <property type="project" value="InterPro"/>
</dbReference>
<dbReference type="InterPro" id="IPR001031">
    <property type="entry name" value="Thioesterase"/>
</dbReference>
<dbReference type="CDD" id="cd17646">
    <property type="entry name" value="A_NRPS_AB3403-like"/>
    <property type="match status" value="1"/>
</dbReference>
<dbReference type="FunFam" id="3.40.50.980:FF:000001">
    <property type="entry name" value="Non-ribosomal peptide synthetase"/>
    <property type="match status" value="2"/>
</dbReference>
<dbReference type="CDD" id="cd19534">
    <property type="entry name" value="E_NRPS"/>
    <property type="match status" value="2"/>
</dbReference>
<dbReference type="NCBIfam" id="TIGR01733">
    <property type="entry name" value="AA-adenyl-dom"/>
    <property type="match status" value="2"/>
</dbReference>
<dbReference type="InterPro" id="IPR010071">
    <property type="entry name" value="AA_adenyl_dom"/>
</dbReference>
<evidence type="ECO:0000256" key="1">
    <source>
        <dbReference type="ARBA" id="ARBA00001957"/>
    </source>
</evidence>
<dbReference type="EMBL" id="CP020931">
    <property type="protein sequence ID" value="ARM85261.1"/>
    <property type="molecule type" value="Genomic_DNA"/>
</dbReference>
<dbReference type="InterPro" id="IPR020806">
    <property type="entry name" value="PKS_PP-bd"/>
</dbReference>
<dbReference type="GeneID" id="77257145"/>
<dbReference type="Proteomes" id="UP000193100">
    <property type="component" value="Chromosome"/>
</dbReference>
<dbReference type="NCBIfam" id="TIGR01720">
    <property type="entry name" value="NRPS-para261"/>
    <property type="match status" value="2"/>
</dbReference>
<evidence type="ECO:0000256" key="4">
    <source>
        <dbReference type="ARBA" id="ARBA00022553"/>
    </source>
</evidence>
<dbReference type="CDD" id="cd17649">
    <property type="entry name" value="A_NRPS_PvdJ-like"/>
    <property type="match status" value="1"/>
</dbReference>
<evidence type="ECO:0000313" key="8">
    <source>
        <dbReference type="EMBL" id="ARM85261.1"/>
    </source>
</evidence>
<dbReference type="FunFam" id="3.40.50.12780:FF:000012">
    <property type="entry name" value="Non-ribosomal peptide synthetase"/>
    <property type="match status" value="1"/>
</dbReference>
<dbReference type="RefSeq" id="WP_085681520.1">
    <property type="nucleotide sequence ID" value="NZ_CP020931.1"/>
</dbReference>
<dbReference type="FunFam" id="1.10.1200.10:FF:000005">
    <property type="entry name" value="Nonribosomal peptide synthetase 1"/>
    <property type="match status" value="1"/>
</dbReference>
<dbReference type="InterPro" id="IPR029058">
    <property type="entry name" value="AB_hydrolase_fold"/>
</dbReference>
<dbReference type="PANTHER" id="PTHR45398">
    <property type="match status" value="1"/>
</dbReference>
<dbReference type="InterPro" id="IPR020802">
    <property type="entry name" value="TesA-like"/>
</dbReference>